<sequence length="433" mass="49973">MAAPYKTASGRLFHAGAIAIVLVGLPARGKTHVSRSLCRYLRWLGVSTKVFSVGNYRRERLKSIPDNFFDRDNTDAQTERMKIADDCLNDMMEWLRTGGGQVGIFDGNNVTEERRKEIFKKLQQNDIHPLFIESICEKPEIVLANIKSVKVSSPDYYGWDPEAAVKDYTERIKQHELDYETISDTSLPFVKLMNVGERLIVNHVQGYLQSRMVYYLMNLHNRFRTIYFARAGQSVDEGSYRADPELSEEGWEYAHVLEKFVNEYRAKKDEVSGKSADEVRSLSVWAPTQKNGRQTASVFVNDPNVAVRHYSMINQLNPGELDGMTPEEINKKYPDEIERQKVDPYHHRYPRAESYHDLAVRLEAIIMELEREKNDVLIIAHETVLRCLYAYLFDRPESQIPKITIPRGKLIIITPSAYGCKEARLDINKKDQE</sequence>
<keyword evidence="5" id="KW-1185">Reference proteome</keyword>
<evidence type="ECO:0000259" key="3">
    <source>
        <dbReference type="Pfam" id="PF01591"/>
    </source>
</evidence>
<reference evidence="4 5" key="1">
    <citation type="submission" date="2020-12" db="EMBL/GenBank/DDBJ databases">
        <title>Metabolic potential, ecology and presence of endohyphal bacteria is reflected in genomic diversity of Mucoromycotina.</title>
        <authorList>
            <person name="Muszewska A."/>
            <person name="Okrasinska A."/>
            <person name="Steczkiewicz K."/>
            <person name="Drgas O."/>
            <person name="Orlowska M."/>
            <person name="Perlinska-Lenart U."/>
            <person name="Aleksandrzak-Piekarczyk T."/>
            <person name="Szatraj K."/>
            <person name="Zielenkiewicz U."/>
            <person name="Pilsyk S."/>
            <person name="Malc E."/>
            <person name="Mieczkowski P."/>
            <person name="Kruszewska J.S."/>
            <person name="Biernat P."/>
            <person name="Pawlowska J."/>
        </authorList>
    </citation>
    <scope>NUCLEOTIDE SEQUENCE [LARGE SCALE GENOMIC DNA]</scope>
    <source>
        <strain evidence="4 5">CBS 142.35</strain>
    </source>
</reference>
<dbReference type="Gene3D" id="3.40.50.300">
    <property type="entry name" value="P-loop containing nucleotide triphosphate hydrolases"/>
    <property type="match status" value="1"/>
</dbReference>
<dbReference type="AlphaFoldDB" id="A0A8H7VD34"/>
<dbReference type="OrthoDB" id="267323at2759"/>
<dbReference type="GO" id="GO:0005829">
    <property type="term" value="C:cytosol"/>
    <property type="evidence" value="ECO:0007669"/>
    <property type="project" value="TreeGrafter"/>
</dbReference>
<dbReference type="EMBL" id="JAEPRB010000219">
    <property type="protein sequence ID" value="KAG2218616.1"/>
    <property type="molecule type" value="Genomic_DNA"/>
</dbReference>
<dbReference type="InterPro" id="IPR013078">
    <property type="entry name" value="His_Pase_superF_clade-1"/>
</dbReference>
<dbReference type="PIRSF" id="PIRSF000709">
    <property type="entry name" value="6PFK_2-Ptase"/>
    <property type="match status" value="1"/>
</dbReference>
<keyword evidence="1" id="KW-0547">Nucleotide-binding</keyword>
<proteinExistence type="predicted"/>
<keyword evidence="2" id="KW-0067">ATP-binding</keyword>
<gene>
    <name evidence="4" type="ORF">INT45_009748</name>
</gene>
<feature type="domain" description="6-phosphofructo-2-kinase" evidence="3">
    <location>
        <begin position="8"/>
        <end position="221"/>
    </location>
</feature>
<dbReference type="GO" id="GO:0004331">
    <property type="term" value="F:fructose-2,6-bisphosphate 2-phosphatase activity"/>
    <property type="evidence" value="ECO:0007669"/>
    <property type="project" value="TreeGrafter"/>
</dbReference>
<dbReference type="SUPFAM" id="SSF53254">
    <property type="entry name" value="Phosphoglycerate mutase-like"/>
    <property type="match status" value="1"/>
</dbReference>
<evidence type="ECO:0000313" key="4">
    <source>
        <dbReference type="EMBL" id="KAG2218616.1"/>
    </source>
</evidence>
<dbReference type="PANTHER" id="PTHR10606:SF39">
    <property type="entry name" value="6-PHOSPHOFRUCTO-2-KINASE_FRUCTOSE-2,6-BISPHOSPHATASE YLR345W-RELATED"/>
    <property type="match status" value="1"/>
</dbReference>
<accession>A0A8H7VD34</accession>
<dbReference type="InterPro" id="IPR003094">
    <property type="entry name" value="6Pfruct_kin"/>
</dbReference>
<dbReference type="SMART" id="SM00855">
    <property type="entry name" value="PGAM"/>
    <property type="match status" value="1"/>
</dbReference>
<comment type="caution">
    <text evidence="4">The sequence shown here is derived from an EMBL/GenBank/DDBJ whole genome shotgun (WGS) entry which is preliminary data.</text>
</comment>
<dbReference type="Pfam" id="PF01591">
    <property type="entry name" value="6PF2K"/>
    <property type="match status" value="1"/>
</dbReference>
<dbReference type="FunFam" id="3.40.50.300:FF:000644">
    <property type="entry name" value="GpmB, Fructose-2,6-bisphosphatase"/>
    <property type="match status" value="1"/>
</dbReference>
<protein>
    <recommendedName>
        <fullName evidence="3">6-phosphofructo-2-kinase domain-containing protein</fullName>
    </recommendedName>
</protein>
<evidence type="ECO:0000313" key="5">
    <source>
        <dbReference type="Proteomes" id="UP000646827"/>
    </source>
</evidence>
<dbReference type="Gene3D" id="3.40.50.1240">
    <property type="entry name" value="Phosphoglycerate mutase-like"/>
    <property type="match status" value="1"/>
</dbReference>
<dbReference type="InterPro" id="IPR013079">
    <property type="entry name" value="6Phosfructo_kin"/>
</dbReference>
<dbReference type="Proteomes" id="UP000646827">
    <property type="component" value="Unassembled WGS sequence"/>
</dbReference>
<evidence type="ECO:0000256" key="1">
    <source>
        <dbReference type="ARBA" id="ARBA00022741"/>
    </source>
</evidence>
<dbReference type="GO" id="GO:0006003">
    <property type="term" value="P:fructose 2,6-bisphosphate metabolic process"/>
    <property type="evidence" value="ECO:0007669"/>
    <property type="project" value="InterPro"/>
</dbReference>
<name>A0A8H7VD34_9FUNG</name>
<dbReference type="CDD" id="cd07067">
    <property type="entry name" value="HP_PGM_like"/>
    <property type="match status" value="1"/>
</dbReference>
<dbReference type="InterPro" id="IPR027417">
    <property type="entry name" value="P-loop_NTPase"/>
</dbReference>
<dbReference type="PRINTS" id="PR00991">
    <property type="entry name" value="6PFRUCTKNASE"/>
</dbReference>
<dbReference type="GO" id="GO:0003873">
    <property type="term" value="F:6-phosphofructo-2-kinase activity"/>
    <property type="evidence" value="ECO:0007669"/>
    <property type="project" value="InterPro"/>
</dbReference>
<dbReference type="Pfam" id="PF00300">
    <property type="entry name" value="His_Phos_1"/>
    <property type="match status" value="1"/>
</dbReference>
<evidence type="ECO:0000256" key="2">
    <source>
        <dbReference type="ARBA" id="ARBA00022840"/>
    </source>
</evidence>
<organism evidence="4 5">
    <name type="scientific">Circinella minor</name>
    <dbReference type="NCBI Taxonomy" id="1195481"/>
    <lineage>
        <taxon>Eukaryota</taxon>
        <taxon>Fungi</taxon>
        <taxon>Fungi incertae sedis</taxon>
        <taxon>Mucoromycota</taxon>
        <taxon>Mucoromycotina</taxon>
        <taxon>Mucoromycetes</taxon>
        <taxon>Mucorales</taxon>
        <taxon>Lichtheimiaceae</taxon>
        <taxon>Circinella</taxon>
    </lineage>
</organism>
<dbReference type="GO" id="GO:0006000">
    <property type="term" value="P:fructose metabolic process"/>
    <property type="evidence" value="ECO:0007669"/>
    <property type="project" value="InterPro"/>
</dbReference>
<dbReference type="SUPFAM" id="SSF52540">
    <property type="entry name" value="P-loop containing nucleoside triphosphate hydrolases"/>
    <property type="match status" value="1"/>
</dbReference>
<dbReference type="InterPro" id="IPR029033">
    <property type="entry name" value="His_PPase_superfam"/>
</dbReference>
<dbReference type="PANTHER" id="PTHR10606">
    <property type="entry name" value="6-PHOSPHOFRUCTO-2-KINASE/FRUCTOSE-2,6-BISPHOSPHATASE"/>
    <property type="match status" value="1"/>
</dbReference>
<dbReference type="GO" id="GO:0005524">
    <property type="term" value="F:ATP binding"/>
    <property type="evidence" value="ECO:0007669"/>
    <property type="project" value="UniProtKB-KW"/>
</dbReference>